<evidence type="ECO:0000256" key="10">
    <source>
        <dbReference type="ARBA" id="ARBA00023004"/>
    </source>
</evidence>
<dbReference type="PANTHER" id="PTHR46300:SF7">
    <property type="entry name" value="P450, PUTATIVE (EUROFUNG)-RELATED"/>
    <property type="match status" value="1"/>
</dbReference>
<keyword evidence="6" id="KW-0812">Transmembrane</keyword>
<evidence type="ECO:0000256" key="12">
    <source>
        <dbReference type="ARBA" id="ARBA00023136"/>
    </source>
</evidence>
<dbReference type="EMBL" id="KV429036">
    <property type="protein sequence ID" value="KZT73493.1"/>
    <property type="molecule type" value="Genomic_DNA"/>
</dbReference>
<sequence length="509" mass="57615">MLFTALFVIVVTFLVLRGWTTSSLRLPPGPRQVPLLGNVHQLPSMGHQRTFAEWGKRYGDVIYARLFQTPAIVVNSMAAAQELLDKRSAKYSHRPRFILLQELMGWDVMTHFSYGERWRRHRKWIAGAFQDKDALLSYRPLQRRETYILLSGLMDTPQQFMGHIRRFTAAMIMEIAYGHCVESSNDKYIHLAERAASVTLESGDAGAMLVDFFPTLRYLPLWCPGAGFKRKAFAARKVIQELLDTPYEMVKSAMMKGIARPCFTASLLEESIQEGTLRSDEHEIKGAAGLLYGAATDTTSAVLGTFMLAMVRCPDVYQKARSEIDRVVGTERFPDFDDRASLPYLECVIWEVLRWNCPVPLALPHKTAVRDEYRGYEIPANAMVIPNIWAMTHDIEAYSAPDAFRPERFMEMDAQTLASRDPRNVVFGFGRRACPGQDFADSSVWLACACIVATVDIRQTLDESGKCITPPAVFDDVFVSHPKRFSCDIRPRSQKAKSMVADFITNHVT</sequence>
<keyword evidence="12" id="KW-0472">Membrane</keyword>
<evidence type="ECO:0000256" key="2">
    <source>
        <dbReference type="ARBA" id="ARBA00004167"/>
    </source>
</evidence>
<dbReference type="GO" id="GO:0004497">
    <property type="term" value="F:monooxygenase activity"/>
    <property type="evidence" value="ECO:0007669"/>
    <property type="project" value="UniProtKB-KW"/>
</dbReference>
<dbReference type="AlphaFoldDB" id="A0A165TII7"/>
<dbReference type="PROSITE" id="PS00086">
    <property type="entry name" value="CYTOCHROME_P450"/>
    <property type="match status" value="1"/>
</dbReference>
<dbReference type="OrthoDB" id="2789670at2759"/>
<evidence type="ECO:0000256" key="7">
    <source>
        <dbReference type="ARBA" id="ARBA00022723"/>
    </source>
</evidence>
<dbReference type="GO" id="GO:0005506">
    <property type="term" value="F:iron ion binding"/>
    <property type="evidence" value="ECO:0007669"/>
    <property type="project" value="InterPro"/>
</dbReference>
<accession>A0A165TII7</accession>
<dbReference type="PRINTS" id="PR00463">
    <property type="entry name" value="EP450I"/>
</dbReference>
<evidence type="ECO:0000256" key="4">
    <source>
        <dbReference type="ARBA" id="ARBA00010617"/>
    </source>
</evidence>
<evidence type="ECO:0000256" key="6">
    <source>
        <dbReference type="ARBA" id="ARBA00022692"/>
    </source>
</evidence>
<evidence type="ECO:0000313" key="15">
    <source>
        <dbReference type="EMBL" id="KZT73493.1"/>
    </source>
</evidence>
<gene>
    <name evidence="15" type="ORF">DAEQUDRAFT_662159</name>
</gene>
<evidence type="ECO:0000256" key="14">
    <source>
        <dbReference type="RuleBase" id="RU000461"/>
    </source>
</evidence>
<feature type="binding site" description="axial binding residue" evidence="13">
    <location>
        <position position="434"/>
    </location>
    <ligand>
        <name>heme</name>
        <dbReference type="ChEBI" id="CHEBI:30413"/>
    </ligand>
    <ligandPart>
        <name>Fe</name>
        <dbReference type="ChEBI" id="CHEBI:18248"/>
    </ligandPart>
</feature>
<comment type="subcellular location">
    <subcellularLocation>
        <location evidence="2">Membrane</location>
        <topology evidence="2">Single-pass membrane protein</topology>
    </subcellularLocation>
</comment>
<dbReference type="Proteomes" id="UP000076727">
    <property type="component" value="Unassembled WGS sequence"/>
</dbReference>
<evidence type="ECO:0000256" key="11">
    <source>
        <dbReference type="ARBA" id="ARBA00023033"/>
    </source>
</evidence>
<proteinExistence type="inferred from homology"/>
<comment type="similarity">
    <text evidence="4 14">Belongs to the cytochrome P450 family.</text>
</comment>
<keyword evidence="16" id="KW-1185">Reference proteome</keyword>
<keyword evidence="9 14" id="KW-0560">Oxidoreductase</keyword>
<evidence type="ECO:0000256" key="9">
    <source>
        <dbReference type="ARBA" id="ARBA00023002"/>
    </source>
</evidence>
<protein>
    <submittedName>
        <fullName evidence="15">Cytochrome P450</fullName>
    </submittedName>
</protein>
<keyword evidence="10 13" id="KW-0408">Iron</keyword>
<dbReference type="PANTHER" id="PTHR46300">
    <property type="entry name" value="P450, PUTATIVE (EUROFUNG)-RELATED-RELATED"/>
    <property type="match status" value="1"/>
</dbReference>
<dbReference type="STRING" id="1314783.A0A165TII7"/>
<dbReference type="GO" id="GO:0016705">
    <property type="term" value="F:oxidoreductase activity, acting on paired donors, with incorporation or reduction of molecular oxygen"/>
    <property type="evidence" value="ECO:0007669"/>
    <property type="project" value="InterPro"/>
</dbReference>
<evidence type="ECO:0000313" key="16">
    <source>
        <dbReference type="Proteomes" id="UP000076727"/>
    </source>
</evidence>
<dbReference type="InterPro" id="IPR036396">
    <property type="entry name" value="Cyt_P450_sf"/>
</dbReference>
<evidence type="ECO:0000256" key="5">
    <source>
        <dbReference type="ARBA" id="ARBA00022617"/>
    </source>
</evidence>
<dbReference type="InterPro" id="IPR050364">
    <property type="entry name" value="Cytochrome_P450_fung"/>
</dbReference>
<name>A0A165TII7_9APHY</name>
<dbReference type="SUPFAM" id="SSF48264">
    <property type="entry name" value="Cytochrome P450"/>
    <property type="match status" value="1"/>
</dbReference>
<evidence type="ECO:0000256" key="1">
    <source>
        <dbReference type="ARBA" id="ARBA00001971"/>
    </source>
</evidence>
<organism evidence="15 16">
    <name type="scientific">Daedalea quercina L-15889</name>
    <dbReference type="NCBI Taxonomy" id="1314783"/>
    <lineage>
        <taxon>Eukaryota</taxon>
        <taxon>Fungi</taxon>
        <taxon>Dikarya</taxon>
        <taxon>Basidiomycota</taxon>
        <taxon>Agaricomycotina</taxon>
        <taxon>Agaricomycetes</taxon>
        <taxon>Polyporales</taxon>
        <taxon>Fomitopsis</taxon>
    </lineage>
</organism>
<dbReference type="GO" id="GO:0016020">
    <property type="term" value="C:membrane"/>
    <property type="evidence" value="ECO:0007669"/>
    <property type="project" value="UniProtKB-SubCell"/>
</dbReference>
<reference evidence="15 16" key="1">
    <citation type="journal article" date="2016" name="Mol. Biol. Evol.">
        <title>Comparative Genomics of Early-Diverging Mushroom-Forming Fungi Provides Insights into the Origins of Lignocellulose Decay Capabilities.</title>
        <authorList>
            <person name="Nagy L.G."/>
            <person name="Riley R."/>
            <person name="Tritt A."/>
            <person name="Adam C."/>
            <person name="Daum C."/>
            <person name="Floudas D."/>
            <person name="Sun H."/>
            <person name="Yadav J.S."/>
            <person name="Pangilinan J."/>
            <person name="Larsson K.H."/>
            <person name="Matsuura K."/>
            <person name="Barry K."/>
            <person name="Labutti K."/>
            <person name="Kuo R."/>
            <person name="Ohm R.A."/>
            <person name="Bhattacharya S.S."/>
            <person name="Shirouzu T."/>
            <person name="Yoshinaga Y."/>
            <person name="Martin F.M."/>
            <person name="Grigoriev I.V."/>
            <person name="Hibbett D.S."/>
        </authorList>
    </citation>
    <scope>NUCLEOTIDE SEQUENCE [LARGE SCALE GENOMIC DNA]</scope>
    <source>
        <strain evidence="15 16">L-15889</strain>
    </source>
</reference>
<comment type="pathway">
    <text evidence="3">Secondary metabolite biosynthesis.</text>
</comment>
<dbReference type="InterPro" id="IPR017972">
    <property type="entry name" value="Cyt_P450_CS"/>
</dbReference>
<dbReference type="GO" id="GO:0020037">
    <property type="term" value="F:heme binding"/>
    <property type="evidence" value="ECO:0007669"/>
    <property type="project" value="InterPro"/>
</dbReference>
<keyword evidence="8" id="KW-1133">Transmembrane helix</keyword>
<comment type="cofactor">
    <cofactor evidence="1 13">
        <name>heme</name>
        <dbReference type="ChEBI" id="CHEBI:30413"/>
    </cofactor>
</comment>
<keyword evidence="11 14" id="KW-0503">Monooxygenase</keyword>
<keyword evidence="5 13" id="KW-0349">Heme</keyword>
<dbReference type="Gene3D" id="1.10.630.10">
    <property type="entry name" value="Cytochrome P450"/>
    <property type="match status" value="1"/>
</dbReference>
<dbReference type="CDD" id="cd11065">
    <property type="entry name" value="CYP64-like"/>
    <property type="match status" value="1"/>
</dbReference>
<dbReference type="InterPro" id="IPR002401">
    <property type="entry name" value="Cyt_P450_E_grp-I"/>
</dbReference>
<evidence type="ECO:0000256" key="3">
    <source>
        <dbReference type="ARBA" id="ARBA00005179"/>
    </source>
</evidence>
<dbReference type="Pfam" id="PF00067">
    <property type="entry name" value="p450"/>
    <property type="match status" value="1"/>
</dbReference>
<dbReference type="InterPro" id="IPR001128">
    <property type="entry name" value="Cyt_P450"/>
</dbReference>
<evidence type="ECO:0000256" key="13">
    <source>
        <dbReference type="PIRSR" id="PIRSR602401-1"/>
    </source>
</evidence>
<evidence type="ECO:0000256" key="8">
    <source>
        <dbReference type="ARBA" id="ARBA00022989"/>
    </source>
</evidence>
<keyword evidence="7 13" id="KW-0479">Metal-binding</keyword>